<dbReference type="SUPFAM" id="SSF53756">
    <property type="entry name" value="UDP-Glycosyltransferase/glycogen phosphorylase"/>
    <property type="match status" value="1"/>
</dbReference>
<name>A0ABT5GJK5_9MICO</name>
<keyword evidence="3" id="KW-0808">Transferase</keyword>
<reference evidence="6 7" key="1">
    <citation type="submission" date="2022-11" db="EMBL/GenBank/DDBJ databases">
        <title>Anaerobic phenanthrene biodegradation by a DNRA strain PheN6.</title>
        <authorList>
            <person name="Zhang Z."/>
        </authorList>
    </citation>
    <scope>NUCLEOTIDE SEQUENCE [LARGE SCALE GENOMIC DNA]</scope>
    <source>
        <strain evidence="6 7">PheN6</strain>
    </source>
</reference>
<evidence type="ECO:0000256" key="3">
    <source>
        <dbReference type="ARBA" id="ARBA00022679"/>
    </source>
</evidence>
<dbReference type="Proteomes" id="UP001150259">
    <property type="component" value="Unassembled WGS sequence"/>
</dbReference>
<gene>
    <name evidence="6" type="ORF">OO014_14310</name>
</gene>
<dbReference type="InterPro" id="IPR028098">
    <property type="entry name" value="Glyco_trans_4-like_N"/>
</dbReference>
<evidence type="ECO:0000256" key="1">
    <source>
        <dbReference type="ARBA" id="ARBA00021292"/>
    </source>
</evidence>
<keyword evidence="2" id="KW-0328">Glycosyltransferase</keyword>
<dbReference type="Pfam" id="PF13439">
    <property type="entry name" value="Glyco_transf_4"/>
    <property type="match status" value="1"/>
</dbReference>
<keyword evidence="7" id="KW-1185">Reference proteome</keyword>
<dbReference type="CDD" id="cd03814">
    <property type="entry name" value="GT4-like"/>
    <property type="match status" value="1"/>
</dbReference>
<dbReference type="Pfam" id="PF00534">
    <property type="entry name" value="Glycos_transf_1"/>
    <property type="match status" value="1"/>
</dbReference>
<evidence type="ECO:0000256" key="2">
    <source>
        <dbReference type="ARBA" id="ARBA00022676"/>
    </source>
</evidence>
<evidence type="ECO:0000313" key="7">
    <source>
        <dbReference type="Proteomes" id="UP001150259"/>
    </source>
</evidence>
<feature type="domain" description="Glycosyltransferase subfamily 4-like N-terminal" evidence="5">
    <location>
        <begin position="15"/>
        <end position="181"/>
    </location>
</feature>
<dbReference type="Gene3D" id="3.40.50.2000">
    <property type="entry name" value="Glycogen Phosphorylase B"/>
    <property type="match status" value="2"/>
</dbReference>
<dbReference type="InterPro" id="IPR001296">
    <property type="entry name" value="Glyco_trans_1"/>
</dbReference>
<dbReference type="EMBL" id="JAPFQL010000067">
    <property type="protein sequence ID" value="MDC5698429.1"/>
    <property type="molecule type" value="Genomic_DNA"/>
</dbReference>
<dbReference type="PANTHER" id="PTHR45947">
    <property type="entry name" value="SULFOQUINOVOSYL TRANSFERASE SQD2"/>
    <property type="match status" value="1"/>
</dbReference>
<sequence>MRVAIVTESFLPSLNGVTTSVCHVADHLRARGHDVLIIAPRARETTPDTYHGIPVHRITSLPFRQFDVGLPSGEIEDILAEAGPDVVHVASPFVIGARGLRAAARLDLPTVAIFQTDMAGYVRQHTPGSAGNATARTTWRWIRRIHSWADLTLAPSTEALADLRAHGVPRTQLWGRGVDTSLYSPAWRADALTRALRRELAPDGERLIGYVGRLAPEKELERLAELADVPHSRLVIVGDGPSRLAVGELLTEAVATSPGRPNRPPVFLGPRQGEELARAYAALDLFVHTGTRETFGQTIQEAGASGLAVVAPRAGGPIDLVDDGVNGYLFDPGPPGALREAVCRSLSSPGHLAELGGQGLERVRERSWGAVVDRLVEHYETVAEQRLAVAA</sequence>
<evidence type="ECO:0000313" key="6">
    <source>
        <dbReference type="EMBL" id="MDC5698429.1"/>
    </source>
</evidence>
<accession>A0ABT5GJK5</accession>
<evidence type="ECO:0000259" key="5">
    <source>
        <dbReference type="Pfam" id="PF13439"/>
    </source>
</evidence>
<protein>
    <recommendedName>
        <fullName evidence="1">D-inositol 3-phosphate glycosyltransferase</fullName>
    </recommendedName>
</protein>
<dbReference type="RefSeq" id="WP_272463002.1">
    <property type="nucleotide sequence ID" value="NZ_JAPFQL010000067.1"/>
</dbReference>
<organism evidence="6 7">
    <name type="scientific">Intrasporangium calvum</name>
    <dbReference type="NCBI Taxonomy" id="53358"/>
    <lineage>
        <taxon>Bacteria</taxon>
        <taxon>Bacillati</taxon>
        <taxon>Actinomycetota</taxon>
        <taxon>Actinomycetes</taxon>
        <taxon>Micrococcales</taxon>
        <taxon>Intrasporangiaceae</taxon>
        <taxon>Intrasporangium</taxon>
    </lineage>
</organism>
<proteinExistence type="predicted"/>
<feature type="domain" description="Glycosyl transferase family 1" evidence="4">
    <location>
        <begin position="198"/>
        <end position="356"/>
    </location>
</feature>
<dbReference type="InterPro" id="IPR050194">
    <property type="entry name" value="Glycosyltransferase_grp1"/>
</dbReference>
<evidence type="ECO:0000259" key="4">
    <source>
        <dbReference type="Pfam" id="PF00534"/>
    </source>
</evidence>
<dbReference type="PANTHER" id="PTHR45947:SF3">
    <property type="entry name" value="SULFOQUINOVOSYL TRANSFERASE SQD2"/>
    <property type="match status" value="1"/>
</dbReference>
<comment type="caution">
    <text evidence="6">The sequence shown here is derived from an EMBL/GenBank/DDBJ whole genome shotgun (WGS) entry which is preliminary data.</text>
</comment>